<protein>
    <submittedName>
        <fullName evidence="1">Uncharacterized protein</fullName>
    </submittedName>
</protein>
<proteinExistence type="predicted"/>
<organism evidence="1 2">
    <name type="scientific">Anas platyrhynchos</name>
    <name type="common">Mallard</name>
    <name type="synonym">Anas boschas</name>
    <dbReference type="NCBI Taxonomy" id="8839"/>
    <lineage>
        <taxon>Eukaryota</taxon>
        <taxon>Metazoa</taxon>
        <taxon>Chordata</taxon>
        <taxon>Craniata</taxon>
        <taxon>Vertebrata</taxon>
        <taxon>Euteleostomi</taxon>
        <taxon>Archelosauria</taxon>
        <taxon>Archosauria</taxon>
        <taxon>Dinosauria</taxon>
        <taxon>Saurischia</taxon>
        <taxon>Theropoda</taxon>
        <taxon>Coelurosauria</taxon>
        <taxon>Aves</taxon>
        <taxon>Neognathae</taxon>
        <taxon>Galloanserae</taxon>
        <taxon>Anseriformes</taxon>
        <taxon>Anatidae</taxon>
        <taxon>Anatinae</taxon>
        <taxon>Anas</taxon>
    </lineage>
</organism>
<accession>R0LWA0</accession>
<evidence type="ECO:0000313" key="2">
    <source>
        <dbReference type="Proteomes" id="UP000296049"/>
    </source>
</evidence>
<reference evidence="2" key="1">
    <citation type="journal article" date="2013" name="Nat. Genet.">
        <title>The duck genome and transcriptome provide insight into an avian influenza virus reservoir species.</title>
        <authorList>
            <person name="Huang Y."/>
            <person name="Li Y."/>
            <person name="Burt D.W."/>
            <person name="Chen H."/>
            <person name="Zhang Y."/>
            <person name="Qian W."/>
            <person name="Kim H."/>
            <person name="Gan S."/>
            <person name="Zhao Y."/>
            <person name="Li J."/>
            <person name="Yi K."/>
            <person name="Feng H."/>
            <person name="Zhu P."/>
            <person name="Li B."/>
            <person name="Liu Q."/>
            <person name="Fairley S."/>
            <person name="Magor K.E."/>
            <person name="Du Z."/>
            <person name="Hu X."/>
            <person name="Goodman L."/>
            <person name="Tafer H."/>
            <person name="Vignal A."/>
            <person name="Lee T."/>
            <person name="Kim K.W."/>
            <person name="Sheng Z."/>
            <person name="An Y."/>
            <person name="Searle S."/>
            <person name="Herrero J."/>
            <person name="Groenen M.A."/>
            <person name="Crooijmans R.P."/>
            <person name="Faraut T."/>
            <person name="Cai Q."/>
            <person name="Webster R.G."/>
            <person name="Aldridge J.R."/>
            <person name="Warren W.C."/>
            <person name="Bartschat S."/>
            <person name="Kehr S."/>
            <person name="Marz M."/>
            <person name="Stadler P.F."/>
            <person name="Smith J."/>
            <person name="Kraus R.H."/>
            <person name="Zhao Y."/>
            <person name="Ren L."/>
            <person name="Fei J."/>
            <person name="Morisson M."/>
            <person name="Kaiser P."/>
            <person name="Griffin D.K."/>
            <person name="Rao M."/>
            <person name="Pitel F."/>
            <person name="Wang J."/>
            <person name="Li N."/>
        </authorList>
    </citation>
    <scope>NUCLEOTIDE SEQUENCE [LARGE SCALE GENOMIC DNA]</scope>
</reference>
<dbReference type="EMBL" id="KB742750">
    <property type="protein sequence ID" value="EOB04763.1"/>
    <property type="molecule type" value="Genomic_DNA"/>
</dbReference>
<sequence length="167" mass="18208">MCAQKRGCAHLGRGRAHGNIPARTWGGDVRKERKLHVGSVSPVGKPKSGLSPSFTPWGSRPDSAVTPLRVTRMGWKLDQADSLEIYTLLLLICTCQLRRAGEAHEGTGSQQHGFISSVKVGVERIQVNFALPGVNGTWDGNPPLDVSWGCRLMMFSLVQYLVPPLHV</sequence>
<dbReference type="AlphaFoldDB" id="R0LWA0"/>
<gene>
    <name evidence="1" type="ORF">Anapl_03237</name>
</gene>
<keyword evidence="2" id="KW-1185">Reference proteome</keyword>
<dbReference type="Proteomes" id="UP000296049">
    <property type="component" value="Unassembled WGS sequence"/>
</dbReference>
<evidence type="ECO:0000313" key="1">
    <source>
        <dbReference type="EMBL" id="EOB04763.1"/>
    </source>
</evidence>
<name>R0LWA0_ANAPL</name>